<keyword evidence="2" id="KW-1185">Reference proteome</keyword>
<dbReference type="EMBL" id="CACTIH010005617">
    <property type="protein sequence ID" value="CAA2999129.1"/>
    <property type="molecule type" value="Genomic_DNA"/>
</dbReference>
<proteinExistence type="predicted"/>
<reference evidence="1 2" key="1">
    <citation type="submission" date="2019-12" db="EMBL/GenBank/DDBJ databases">
        <authorList>
            <person name="Alioto T."/>
            <person name="Alioto T."/>
            <person name="Gomez Garrido J."/>
        </authorList>
    </citation>
    <scope>NUCLEOTIDE SEQUENCE [LARGE SCALE GENOMIC DNA]</scope>
</reference>
<evidence type="ECO:0000313" key="1">
    <source>
        <dbReference type="EMBL" id="CAA2999129.1"/>
    </source>
</evidence>
<dbReference type="Proteomes" id="UP000594638">
    <property type="component" value="Unassembled WGS sequence"/>
</dbReference>
<gene>
    <name evidence="1" type="ORF">OLEA9_A000618</name>
</gene>
<accession>A0A8S0T119</accession>
<sequence length="89" mass="10204">MESTKIKLYVGSPSFNSNNISVIKFAECITHRKIDEMAENFDAINSRSHLAANYSSKGCEKQIEGYEMDFDLVPRSVRRDRKMKGLINK</sequence>
<dbReference type="Gramene" id="OE9A000618T1">
    <property type="protein sequence ID" value="OE9A000618C1"/>
    <property type="gene ID" value="OE9A000618"/>
</dbReference>
<name>A0A8S0T119_OLEEU</name>
<organism evidence="1 2">
    <name type="scientific">Olea europaea subsp. europaea</name>
    <dbReference type="NCBI Taxonomy" id="158383"/>
    <lineage>
        <taxon>Eukaryota</taxon>
        <taxon>Viridiplantae</taxon>
        <taxon>Streptophyta</taxon>
        <taxon>Embryophyta</taxon>
        <taxon>Tracheophyta</taxon>
        <taxon>Spermatophyta</taxon>
        <taxon>Magnoliopsida</taxon>
        <taxon>eudicotyledons</taxon>
        <taxon>Gunneridae</taxon>
        <taxon>Pentapetalae</taxon>
        <taxon>asterids</taxon>
        <taxon>lamiids</taxon>
        <taxon>Lamiales</taxon>
        <taxon>Oleaceae</taxon>
        <taxon>Oleeae</taxon>
        <taxon>Olea</taxon>
    </lineage>
</organism>
<dbReference type="AlphaFoldDB" id="A0A8S0T119"/>
<protein>
    <submittedName>
        <fullName evidence="1">Uncharacterized protein</fullName>
    </submittedName>
</protein>
<evidence type="ECO:0000313" key="2">
    <source>
        <dbReference type="Proteomes" id="UP000594638"/>
    </source>
</evidence>
<comment type="caution">
    <text evidence="1">The sequence shown here is derived from an EMBL/GenBank/DDBJ whole genome shotgun (WGS) entry which is preliminary data.</text>
</comment>